<comment type="caution">
    <text evidence="1">The sequence shown here is derived from an EMBL/GenBank/DDBJ whole genome shotgun (WGS) entry which is preliminary data.</text>
</comment>
<reference evidence="1 2" key="1">
    <citation type="submission" date="2021-01" db="EMBL/GenBank/DDBJ databases">
        <title>Genomic Encyclopedia of Type Strains, Phase IV (KMG-IV): sequencing the most valuable type-strain genomes for metagenomic binning, comparative biology and taxonomic classification.</title>
        <authorList>
            <person name="Goeker M."/>
        </authorList>
    </citation>
    <scope>NUCLEOTIDE SEQUENCE [LARGE SCALE GENOMIC DNA]</scope>
    <source>
        <strain evidence="1 2">DSM 105482</strain>
    </source>
</reference>
<organism evidence="1 2">
    <name type="scientific">Peribacillus deserti</name>
    <dbReference type="NCBI Taxonomy" id="673318"/>
    <lineage>
        <taxon>Bacteria</taxon>
        <taxon>Bacillati</taxon>
        <taxon>Bacillota</taxon>
        <taxon>Bacilli</taxon>
        <taxon>Bacillales</taxon>
        <taxon>Bacillaceae</taxon>
        <taxon>Peribacillus</taxon>
    </lineage>
</organism>
<dbReference type="SUPFAM" id="SSF55781">
    <property type="entry name" value="GAF domain-like"/>
    <property type="match status" value="1"/>
</dbReference>
<protein>
    <recommendedName>
        <fullName evidence="3">GAF domain-containing protein</fullName>
    </recommendedName>
</protein>
<accession>A0ABS2QDI5</accession>
<keyword evidence="2" id="KW-1185">Reference proteome</keyword>
<proteinExistence type="predicted"/>
<dbReference type="RefSeq" id="WP_204538330.1">
    <property type="nucleotide sequence ID" value="NZ_JAFBFI010000002.1"/>
</dbReference>
<sequence>MDEMAKSLQKFRYTKEIKKSLASIDPMLINNKDLSAVFVKLFEEQLISENDLMALNIKFKLSQFTSLMEHNFTGLKCGIYLYDEDEKRLWNGATSRVSNHYNEYSNGLSAVNDIAQGDDIPLYVKGIIPIPDVARGEDIISLNHKADLLKSGYHSICCSPVKHGNVMIGHTVMFSEKIKTFTIKEMRMFSRYNHLIEGKLMHMKHELISLIKKTNIG</sequence>
<name>A0ABS2QDI5_9BACI</name>
<dbReference type="Proteomes" id="UP000823486">
    <property type="component" value="Unassembled WGS sequence"/>
</dbReference>
<dbReference type="EMBL" id="JAFBFI010000002">
    <property type="protein sequence ID" value="MBM7691198.1"/>
    <property type="molecule type" value="Genomic_DNA"/>
</dbReference>
<evidence type="ECO:0000313" key="2">
    <source>
        <dbReference type="Proteomes" id="UP000823486"/>
    </source>
</evidence>
<dbReference type="Gene3D" id="3.30.450.40">
    <property type="match status" value="1"/>
</dbReference>
<dbReference type="InterPro" id="IPR029016">
    <property type="entry name" value="GAF-like_dom_sf"/>
</dbReference>
<evidence type="ECO:0008006" key="3">
    <source>
        <dbReference type="Google" id="ProtNLM"/>
    </source>
</evidence>
<evidence type="ECO:0000313" key="1">
    <source>
        <dbReference type="EMBL" id="MBM7691198.1"/>
    </source>
</evidence>
<gene>
    <name evidence="1" type="ORF">JOC77_000603</name>
</gene>